<evidence type="ECO:0000313" key="2">
    <source>
        <dbReference type="EMBL" id="DAA02681.1"/>
    </source>
</evidence>
<evidence type="ECO:0000256" key="1">
    <source>
        <dbReference type="SAM" id="MobiDB-lite"/>
    </source>
</evidence>
<reference evidence="2" key="1">
    <citation type="journal article" date="2003" name="Genome Biol.">
        <title>An integrated gene annotation and transcriptional profiling approach towards the full gene content of the Drosophila genome.</title>
        <authorList>
            <person name="Hild M."/>
            <person name="Beckmann B."/>
            <person name="Haas S.A."/>
            <person name="Koch B."/>
            <person name="Solovyev V."/>
            <person name="Busold C."/>
            <person name="Fellenberg K."/>
            <person name="Boutros M."/>
            <person name="Vingron M."/>
            <person name="Sauer F."/>
            <person name="Hoheisel J.D."/>
            <person name="Paro R."/>
        </authorList>
    </citation>
    <scope>NUCLEOTIDE SEQUENCE</scope>
</reference>
<gene>
    <name evidence="2" type="ORF">HDC07646</name>
</gene>
<sequence>MAYTSGIPSDLTEDPSGSGHNIPRSDNGNEYTITISLTKYLVAIPIVVDSSTVGAVESSTLNEYIDLIYLLVKLNGMSYLSHLSTGRRQRVTLLPSLILSFP</sequence>
<accession>Q6IM29</accession>
<proteinExistence type="predicted"/>
<feature type="region of interest" description="Disordered" evidence="1">
    <location>
        <begin position="1"/>
        <end position="28"/>
    </location>
</feature>
<dbReference type="EMBL" id="BK001837">
    <property type="protein sequence ID" value="DAA02681.1"/>
    <property type="molecule type" value="Genomic_DNA"/>
</dbReference>
<dbReference type="AlphaFoldDB" id="Q6IM29"/>
<protein>
    <submittedName>
        <fullName evidence="2">HDC07646</fullName>
    </submittedName>
</protein>
<organism evidence="2">
    <name type="scientific">Drosophila melanogaster</name>
    <name type="common">Fruit fly</name>
    <dbReference type="NCBI Taxonomy" id="7227"/>
    <lineage>
        <taxon>Eukaryota</taxon>
        <taxon>Metazoa</taxon>
        <taxon>Ecdysozoa</taxon>
        <taxon>Arthropoda</taxon>
        <taxon>Hexapoda</taxon>
        <taxon>Insecta</taxon>
        <taxon>Pterygota</taxon>
        <taxon>Neoptera</taxon>
        <taxon>Endopterygota</taxon>
        <taxon>Diptera</taxon>
        <taxon>Brachycera</taxon>
        <taxon>Muscomorpha</taxon>
        <taxon>Ephydroidea</taxon>
        <taxon>Drosophilidae</taxon>
        <taxon>Drosophila</taxon>
        <taxon>Sophophora</taxon>
    </lineage>
</organism>
<name>Q6IM29_DROME</name>